<dbReference type="InterPro" id="IPR052032">
    <property type="entry name" value="ATP-dep_AA_Ligase"/>
</dbReference>
<keyword evidence="1" id="KW-0436">Ligase</keyword>
<dbReference type="PANTHER" id="PTHR43585">
    <property type="entry name" value="FUMIPYRROLE BIOSYNTHESIS PROTEIN C"/>
    <property type="match status" value="1"/>
</dbReference>
<sequence>MTNDHPADGSKPLLLLIGSGGQVWREYMLRAMATRYRLHLVSPAAPTWQSPYITAHSAADTLDPDAMVAIAKESPEDYAGVLTYEETRVESAAAVATALGLRTSSVEAVHACRDKFTGRQALKAAGVPQAESVAVGDLDEARQAAERLGYPVVLKPRALSASNGVSLVPAPQNLAEGYRKATAIWFDEVPTYDRPVLVEEYLDGPEISVDAVCRDGRVTVLFVARKRIGFAPGFEEVGHLVRADDPLLTDPELLRVIQAAHTAVGLTDTVTHTELRLTGSGPRVVEINARVGGDRIPYLGGLATGIEVGLVAADLAAGAVPGTTASRQQVAAIRFLYPEHDLTVESVEIDRERLPAEIHDVQVLAGPGRELRLPPVDHVRCRYALVVAVAATEQECEAALDRAAAAVVVRGTPLA</sequence>
<dbReference type="PANTHER" id="PTHR43585:SF2">
    <property type="entry name" value="ATP-GRASP ENZYME FSQD"/>
    <property type="match status" value="1"/>
</dbReference>
<protein>
    <submittedName>
        <fullName evidence="6">Biotin carboxylase</fullName>
    </submittedName>
</protein>
<dbReference type="Proteomes" id="UP000320239">
    <property type="component" value="Unassembled WGS sequence"/>
</dbReference>
<evidence type="ECO:0000256" key="2">
    <source>
        <dbReference type="ARBA" id="ARBA00022741"/>
    </source>
</evidence>
<keyword evidence="3 4" id="KW-0067">ATP-binding</keyword>
<comment type="caution">
    <text evidence="6">The sequence shown here is derived from an EMBL/GenBank/DDBJ whole genome shotgun (WGS) entry which is preliminary data.</text>
</comment>
<evidence type="ECO:0000256" key="4">
    <source>
        <dbReference type="PROSITE-ProRule" id="PRU00409"/>
    </source>
</evidence>
<dbReference type="GO" id="GO:0005524">
    <property type="term" value="F:ATP binding"/>
    <property type="evidence" value="ECO:0007669"/>
    <property type="project" value="UniProtKB-UniRule"/>
</dbReference>
<dbReference type="GO" id="GO:0016874">
    <property type="term" value="F:ligase activity"/>
    <property type="evidence" value="ECO:0007669"/>
    <property type="project" value="UniProtKB-KW"/>
</dbReference>
<dbReference type="OrthoDB" id="24041at2"/>
<evidence type="ECO:0000313" key="6">
    <source>
        <dbReference type="EMBL" id="TWG26294.1"/>
    </source>
</evidence>
<keyword evidence="2 4" id="KW-0547">Nucleotide-binding</keyword>
<feature type="domain" description="ATP-grasp" evidence="5">
    <location>
        <begin position="119"/>
        <end position="317"/>
    </location>
</feature>
<evidence type="ECO:0000256" key="1">
    <source>
        <dbReference type="ARBA" id="ARBA00022598"/>
    </source>
</evidence>
<dbReference type="InterPro" id="IPR011761">
    <property type="entry name" value="ATP-grasp"/>
</dbReference>
<dbReference type="SMART" id="SM01209">
    <property type="entry name" value="GARS_A"/>
    <property type="match status" value="1"/>
</dbReference>
<gene>
    <name evidence="6" type="ORF">FHX34_1011275</name>
</gene>
<accession>A0A561WR20</accession>
<dbReference type="Pfam" id="PF13535">
    <property type="entry name" value="ATP-grasp_4"/>
    <property type="match status" value="1"/>
</dbReference>
<dbReference type="GO" id="GO:0046872">
    <property type="term" value="F:metal ion binding"/>
    <property type="evidence" value="ECO:0007669"/>
    <property type="project" value="InterPro"/>
</dbReference>
<dbReference type="Gene3D" id="3.30.470.20">
    <property type="entry name" value="ATP-grasp fold, B domain"/>
    <property type="match status" value="1"/>
</dbReference>
<dbReference type="PROSITE" id="PS50975">
    <property type="entry name" value="ATP_GRASP"/>
    <property type="match status" value="1"/>
</dbReference>
<dbReference type="EMBL" id="VIWY01000001">
    <property type="protein sequence ID" value="TWG26294.1"/>
    <property type="molecule type" value="Genomic_DNA"/>
</dbReference>
<proteinExistence type="predicted"/>
<organism evidence="6 7">
    <name type="scientific">Actinoplanes teichomyceticus</name>
    <dbReference type="NCBI Taxonomy" id="1867"/>
    <lineage>
        <taxon>Bacteria</taxon>
        <taxon>Bacillati</taxon>
        <taxon>Actinomycetota</taxon>
        <taxon>Actinomycetes</taxon>
        <taxon>Micromonosporales</taxon>
        <taxon>Micromonosporaceae</taxon>
        <taxon>Actinoplanes</taxon>
    </lineage>
</organism>
<reference evidence="6 7" key="1">
    <citation type="submission" date="2019-06" db="EMBL/GenBank/DDBJ databases">
        <title>Sequencing the genomes of 1000 actinobacteria strains.</title>
        <authorList>
            <person name="Klenk H.-P."/>
        </authorList>
    </citation>
    <scope>NUCLEOTIDE SEQUENCE [LARGE SCALE GENOMIC DNA]</scope>
    <source>
        <strain evidence="6 7">DSM 43866</strain>
    </source>
</reference>
<evidence type="ECO:0000256" key="3">
    <source>
        <dbReference type="ARBA" id="ARBA00022840"/>
    </source>
</evidence>
<evidence type="ECO:0000259" key="5">
    <source>
        <dbReference type="PROSITE" id="PS50975"/>
    </source>
</evidence>
<dbReference type="RefSeq" id="WP_122981690.1">
    <property type="nucleotide sequence ID" value="NZ_BOMX01000028.1"/>
</dbReference>
<name>A0A561WR20_ACTTI</name>
<keyword evidence="7" id="KW-1185">Reference proteome</keyword>
<dbReference type="AlphaFoldDB" id="A0A561WR20"/>
<dbReference type="SUPFAM" id="SSF56059">
    <property type="entry name" value="Glutathione synthetase ATP-binding domain-like"/>
    <property type="match status" value="1"/>
</dbReference>
<evidence type="ECO:0000313" key="7">
    <source>
        <dbReference type="Proteomes" id="UP000320239"/>
    </source>
</evidence>